<evidence type="ECO:0000313" key="1">
    <source>
        <dbReference type="EMBL" id="CEO90217.1"/>
    </source>
</evidence>
<dbReference type="EMBL" id="CDRZ01000276">
    <property type="protein sequence ID" value="CEO90217.1"/>
    <property type="molecule type" value="Genomic_DNA"/>
</dbReference>
<reference evidence="2" key="1">
    <citation type="submission" date="2015-01" db="EMBL/GenBank/DDBJ databases">
        <authorList>
            <person name="Manzoor Shahid"/>
            <person name="Zubair Saima"/>
        </authorList>
    </citation>
    <scope>NUCLEOTIDE SEQUENCE [LARGE SCALE GENOMIC DNA]</scope>
    <source>
        <strain evidence="2">Sp3</strain>
    </source>
</reference>
<keyword evidence="2" id="KW-1185">Reference proteome</keyword>
<dbReference type="AlphaFoldDB" id="A0A0B7MRD2"/>
<dbReference type="Proteomes" id="UP000046155">
    <property type="component" value="Unassembled WGS sequence"/>
</dbReference>
<organism evidence="1 2">
    <name type="scientific">Syntrophaceticus schinkii</name>
    <dbReference type="NCBI Taxonomy" id="499207"/>
    <lineage>
        <taxon>Bacteria</taxon>
        <taxon>Bacillati</taxon>
        <taxon>Bacillota</taxon>
        <taxon>Clostridia</taxon>
        <taxon>Thermoanaerobacterales</taxon>
        <taxon>Thermoanaerobacterales Family III. Incertae Sedis</taxon>
        <taxon>Syntrophaceticus</taxon>
    </lineage>
</organism>
<evidence type="ECO:0000313" key="2">
    <source>
        <dbReference type="Proteomes" id="UP000046155"/>
    </source>
</evidence>
<gene>
    <name evidence="1" type="ORF">SSCH_760010</name>
</gene>
<name>A0A0B7MRD2_9FIRM</name>
<proteinExistence type="predicted"/>
<protein>
    <submittedName>
        <fullName evidence="1">Uncharacterized protein</fullName>
    </submittedName>
</protein>
<accession>A0A0B7MRD2</accession>
<sequence>MFMGKEPIRFYLSFAEQMEGVPLSSQDLAVTSLRQKEVGEVKLKIDSYFILPGAAVYINGKKAAGFQEREVLLPVKAGDEIVLDGTAYPYPITFQVSAVSQGVCWPPVNYRVTTDTSRASLGKVRIE</sequence>